<dbReference type="PANTHER" id="PTHR21143">
    <property type="entry name" value="INVERTEBRATE GUSTATORY RECEPTOR"/>
    <property type="match status" value="1"/>
</dbReference>
<evidence type="ECO:0000256" key="7">
    <source>
        <dbReference type="ARBA" id="ARBA00023224"/>
    </source>
</evidence>
<dbReference type="GO" id="GO:0005886">
    <property type="term" value="C:plasma membrane"/>
    <property type="evidence" value="ECO:0007669"/>
    <property type="project" value="UniProtKB-SubCell"/>
</dbReference>
<keyword evidence="4 8" id="KW-1133">Transmembrane helix</keyword>
<dbReference type="GO" id="GO:0050909">
    <property type="term" value="P:sensory perception of taste"/>
    <property type="evidence" value="ECO:0007669"/>
    <property type="project" value="InterPro"/>
</dbReference>
<evidence type="ECO:0000256" key="8">
    <source>
        <dbReference type="RuleBase" id="RU363108"/>
    </source>
</evidence>
<accession>A0A8S9XMZ3</accession>
<sequence length="367" mass="42318">MDAKSSNPPHVNLQWIFTISKFLGVSVLHTTTFNKFYSLLIQCLSIPCLIVWCVNSGVFRNDLNGITKGVLHVLTTYSSTILVVRGWRQTNRVLKAINCLNEFEYEMAHTHIDKVLSCGTLMYFLTLVCIDLELETVLSSQYLVHLESWAFYIPLLQMMMVANQFMGLVKHVDLSLSCLLKQLKSPDQTPSKELLKSYHQLYDVSKLIDDAFSLQNLILIIHHVFATTFSMYYFFEAIMHLYPSSSVKKRIWLNLATYILYFSCICLKFALCQTVQSKAKDFKETLYDKIFNDSQEAQTLALRPLYKKIKFSAFDVLDMDFKALKAIIMTIVTYQVILLQFTVSNPSTDKKDFHNNSSSLEQNRSRS</sequence>
<dbReference type="InterPro" id="IPR013604">
    <property type="entry name" value="7TM_chemorcpt"/>
</dbReference>
<evidence type="ECO:0000313" key="9">
    <source>
        <dbReference type="EMBL" id="KAF6209661.1"/>
    </source>
</evidence>
<dbReference type="AlphaFoldDB" id="A0A8S9XMZ3"/>
<name>A0A8S9XMZ3_APOLU</name>
<dbReference type="GO" id="GO:0030425">
    <property type="term" value="C:dendrite"/>
    <property type="evidence" value="ECO:0007669"/>
    <property type="project" value="TreeGrafter"/>
</dbReference>
<feature type="transmembrane region" description="Helical" evidence="8">
    <location>
        <begin position="36"/>
        <end position="58"/>
    </location>
</feature>
<comment type="function">
    <text evidence="8">Gustatory receptor which mediates acceptance or avoidance behavior, depending on its substrates.</text>
</comment>
<dbReference type="PANTHER" id="PTHR21143:SF104">
    <property type="entry name" value="GUSTATORY RECEPTOR 8A-RELATED"/>
    <property type="match status" value="1"/>
</dbReference>
<dbReference type="GO" id="GO:0030424">
    <property type="term" value="C:axon"/>
    <property type="evidence" value="ECO:0007669"/>
    <property type="project" value="TreeGrafter"/>
</dbReference>
<feature type="transmembrane region" description="Helical" evidence="8">
    <location>
        <begin position="251"/>
        <end position="271"/>
    </location>
</feature>
<dbReference type="GO" id="GO:0008049">
    <property type="term" value="P:male courtship behavior"/>
    <property type="evidence" value="ECO:0007669"/>
    <property type="project" value="TreeGrafter"/>
</dbReference>
<evidence type="ECO:0000256" key="6">
    <source>
        <dbReference type="ARBA" id="ARBA00023170"/>
    </source>
</evidence>
<reference evidence="9" key="1">
    <citation type="journal article" date="2021" name="Mol. Ecol. Resour.">
        <title>Apolygus lucorum genome provides insights into omnivorousness and mesophyll feeding.</title>
        <authorList>
            <person name="Liu Y."/>
            <person name="Liu H."/>
            <person name="Wang H."/>
            <person name="Huang T."/>
            <person name="Liu B."/>
            <person name="Yang B."/>
            <person name="Yin L."/>
            <person name="Li B."/>
            <person name="Zhang Y."/>
            <person name="Zhang S."/>
            <person name="Jiang F."/>
            <person name="Zhang X."/>
            <person name="Ren Y."/>
            <person name="Wang B."/>
            <person name="Wang S."/>
            <person name="Lu Y."/>
            <person name="Wu K."/>
            <person name="Fan W."/>
            <person name="Wang G."/>
        </authorList>
    </citation>
    <scope>NUCLEOTIDE SEQUENCE</scope>
    <source>
        <strain evidence="9">12Hb</strain>
    </source>
</reference>
<evidence type="ECO:0000313" key="10">
    <source>
        <dbReference type="Proteomes" id="UP000466442"/>
    </source>
</evidence>
<feature type="transmembrane region" description="Helical" evidence="8">
    <location>
        <begin position="217"/>
        <end position="239"/>
    </location>
</feature>
<keyword evidence="6 8" id="KW-0675">Receptor</keyword>
<keyword evidence="10" id="KW-1185">Reference proteome</keyword>
<dbReference type="OrthoDB" id="6366728at2759"/>
<evidence type="ECO:0000256" key="4">
    <source>
        <dbReference type="ARBA" id="ARBA00022989"/>
    </source>
</evidence>
<dbReference type="GO" id="GO:0007635">
    <property type="term" value="P:chemosensory behavior"/>
    <property type="evidence" value="ECO:0007669"/>
    <property type="project" value="TreeGrafter"/>
</dbReference>
<dbReference type="EMBL" id="WIXP02000006">
    <property type="protein sequence ID" value="KAF6209661.1"/>
    <property type="molecule type" value="Genomic_DNA"/>
</dbReference>
<dbReference type="GO" id="GO:0043025">
    <property type="term" value="C:neuronal cell body"/>
    <property type="evidence" value="ECO:0007669"/>
    <property type="project" value="TreeGrafter"/>
</dbReference>
<dbReference type="Pfam" id="PF08395">
    <property type="entry name" value="7tm_7"/>
    <property type="match status" value="1"/>
</dbReference>
<dbReference type="Proteomes" id="UP000466442">
    <property type="component" value="Unassembled WGS sequence"/>
</dbReference>
<evidence type="ECO:0000256" key="3">
    <source>
        <dbReference type="ARBA" id="ARBA00022692"/>
    </source>
</evidence>
<organism evidence="9 10">
    <name type="scientific">Apolygus lucorum</name>
    <name type="common">Small green plant bug</name>
    <name type="synonym">Lygocoris lucorum</name>
    <dbReference type="NCBI Taxonomy" id="248454"/>
    <lineage>
        <taxon>Eukaryota</taxon>
        <taxon>Metazoa</taxon>
        <taxon>Ecdysozoa</taxon>
        <taxon>Arthropoda</taxon>
        <taxon>Hexapoda</taxon>
        <taxon>Insecta</taxon>
        <taxon>Pterygota</taxon>
        <taxon>Neoptera</taxon>
        <taxon>Paraneoptera</taxon>
        <taxon>Hemiptera</taxon>
        <taxon>Heteroptera</taxon>
        <taxon>Panheteroptera</taxon>
        <taxon>Cimicomorpha</taxon>
        <taxon>Miridae</taxon>
        <taxon>Mirini</taxon>
        <taxon>Apolygus</taxon>
    </lineage>
</organism>
<comment type="caution">
    <text evidence="8">Lacks conserved residue(s) required for the propagation of feature annotation.</text>
</comment>
<keyword evidence="2 8" id="KW-1003">Cell membrane</keyword>
<evidence type="ECO:0000256" key="1">
    <source>
        <dbReference type="ARBA" id="ARBA00004651"/>
    </source>
</evidence>
<comment type="similarity">
    <text evidence="8">Belongs to the insect chemoreceptor superfamily. Gustatory receptor (GR) family.</text>
</comment>
<evidence type="ECO:0000256" key="2">
    <source>
        <dbReference type="ARBA" id="ARBA00022475"/>
    </source>
</evidence>
<dbReference type="GO" id="GO:0007165">
    <property type="term" value="P:signal transduction"/>
    <property type="evidence" value="ECO:0007669"/>
    <property type="project" value="UniProtKB-KW"/>
</dbReference>
<comment type="caution">
    <text evidence="9">The sequence shown here is derived from an EMBL/GenBank/DDBJ whole genome shotgun (WGS) entry which is preliminary data.</text>
</comment>
<proteinExistence type="inferred from homology"/>
<protein>
    <recommendedName>
        <fullName evidence="8">Gustatory receptor</fullName>
    </recommendedName>
</protein>
<comment type="subcellular location">
    <subcellularLocation>
        <location evidence="1 8">Cell membrane</location>
        <topology evidence="1 8">Multi-pass membrane protein</topology>
    </subcellularLocation>
</comment>
<keyword evidence="7 8" id="KW-0807">Transducer</keyword>
<keyword evidence="5 8" id="KW-0472">Membrane</keyword>
<evidence type="ECO:0000256" key="5">
    <source>
        <dbReference type="ARBA" id="ARBA00023136"/>
    </source>
</evidence>
<keyword evidence="3 8" id="KW-0812">Transmembrane</keyword>
<gene>
    <name evidence="9" type="ORF">GE061_015410</name>
</gene>